<keyword evidence="1" id="KW-0805">Transcription regulation</keyword>
<dbReference type="GO" id="GO:0003700">
    <property type="term" value="F:DNA-binding transcription factor activity"/>
    <property type="evidence" value="ECO:0007669"/>
    <property type="project" value="InterPro"/>
</dbReference>
<feature type="domain" description="HTH araC/xylS-type" evidence="4">
    <location>
        <begin position="170"/>
        <end position="268"/>
    </location>
</feature>
<dbReference type="InterPro" id="IPR037923">
    <property type="entry name" value="HTH-like"/>
</dbReference>
<evidence type="ECO:0000259" key="4">
    <source>
        <dbReference type="PROSITE" id="PS01124"/>
    </source>
</evidence>
<proteinExistence type="predicted"/>
<sequence length="280" mass="30150">MSGTDRIRLSRDPSSGVEAISARFFGHAYDMHHHDEWLVGVTDDGVQDFFCRGARRQSTRDRIILMEPGEMHDGQAITAGGFAYEMLYVPQAVMRRGFDDASRGEGGFRETVSDDPLLAAAIRAACAAISGSVPQLARDACLDAVVGRLRSHLGLGTRPAEPLPSPGIAKRARERLHDEMAAEIGIDDLAEAAGAANRFQLARAFRAAYGASPHAYLVRIRLAEAKRLLAGGETPASVAAACGFADQSHLGRWFRRAFALTPGAYRAACTNVPDRTSATR</sequence>
<dbReference type="Gene3D" id="1.10.10.60">
    <property type="entry name" value="Homeodomain-like"/>
    <property type="match status" value="2"/>
</dbReference>
<evidence type="ECO:0000256" key="2">
    <source>
        <dbReference type="ARBA" id="ARBA00023125"/>
    </source>
</evidence>
<dbReference type="PANTHER" id="PTHR46796:SF2">
    <property type="entry name" value="TRANSCRIPTIONAL REGULATORY PROTEIN"/>
    <property type="match status" value="1"/>
</dbReference>
<dbReference type="AlphaFoldDB" id="A0A4Y8RJ17"/>
<reference evidence="5 6" key="1">
    <citation type="submission" date="2019-03" db="EMBL/GenBank/DDBJ databases">
        <title>Jiella endophytica sp. nov., a novel endophytic bacterium isolated from root of Ficus microcarpa Linn. f.</title>
        <authorList>
            <person name="Tuo L."/>
        </authorList>
    </citation>
    <scope>NUCLEOTIDE SEQUENCE [LARGE SCALE GENOMIC DNA]</scope>
    <source>
        <strain evidence="5 6">CBS5Q-3</strain>
    </source>
</reference>
<dbReference type="InterPro" id="IPR009057">
    <property type="entry name" value="Homeodomain-like_sf"/>
</dbReference>
<keyword evidence="6" id="KW-1185">Reference proteome</keyword>
<dbReference type="InterPro" id="IPR050204">
    <property type="entry name" value="AraC_XylS_family_regulators"/>
</dbReference>
<evidence type="ECO:0000313" key="6">
    <source>
        <dbReference type="Proteomes" id="UP000298179"/>
    </source>
</evidence>
<dbReference type="Pfam" id="PF02311">
    <property type="entry name" value="AraC_binding"/>
    <property type="match status" value="1"/>
</dbReference>
<dbReference type="SUPFAM" id="SSF46689">
    <property type="entry name" value="Homeodomain-like"/>
    <property type="match status" value="2"/>
</dbReference>
<evidence type="ECO:0000256" key="1">
    <source>
        <dbReference type="ARBA" id="ARBA00023015"/>
    </source>
</evidence>
<dbReference type="OrthoDB" id="9809338at2"/>
<keyword evidence="3" id="KW-0804">Transcription</keyword>
<dbReference type="EMBL" id="SOZD01000003">
    <property type="protein sequence ID" value="TFF23048.1"/>
    <property type="molecule type" value="Genomic_DNA"/>
</dbReference>
<dbReference type="InterPro" id="IPR018060">
    <property type="entry name" value="HTH_AraC"/>
</dbReference>
<gene>
    <name evidence="5" type="ORF">E3C22_11435</name>
</gene>
<dbReference type="SMART" id="SM00342">
    <property type="entry name" value="HTH_ARAC"/>
    <property type="match status" value="1"/>
</dbReference>
<dbReference type="Pfam" id="PF12833">
    <property type="entry name" value="HTH_18"/>
    <property type="match status" value="1"/>
</dbReference>
<keyword evidence="2" id="KW-0238">DNA-binding</keyword>
<evidence type="ECO:0000313" key="5">
    <source>
        <dbReference type="EMBL" id="TFF23048.1"/>
    </source>
</evidence>
<comment type="caution">
    <text evidence="5">The sequence shown here is derived from an EMBL/GenBank/DDBJ whole genome shotgun (WGS) entry which is preliminary data.</text>
</comment>
<protein>
    <submittedName>
        <fullName evidence="5">AraC family transcriptional regulator</fullName>
    </submittedName>
</protein>
<dbReference type="PANTHER" id="PTHR46796">
    <property type="entry name" value="HTH-TYPE TRANSCRIPTIONAL ACTIVATOR RHAS-RELATED"/>
    <property type="match status" value="1"/>
</dbReference>
<organism evidence="5 6">
    <name type="scientific">Jiella endophytica</name>
    <dbReference type="NCBI Taxonomy" id="2558362"/>
    <lineage>
        <taxon>Bacteria</taxon>
        <taxon>Pseudomonadati</taxon>
        <taxon>Pseudomonadota</taxon>
        <taxon>Alphaproteobacteria</taxon>
        <taxon>Hyphomicrobiales</taxon>
        <taxon>Aurantimonadaceae</taxon>
        <taxon>Jiella</taxon>
    </lineage>
</organism>
<dbReference type="SUPFAM" id="SSF51215">
    <property type="entry name" value="Regulatory protein AraC"/>
    <property type="match status" value="1"/>
</dbReference>
<dbReference type="Proteomes" id="UP000298179">
    <property type="component" value="Unassembled WGS sequence"/>
</dbReference>
<evidence type="ECO:0000256" key="3">
    <source>
        <dbReference type="ARBA" id="ARBA00023163"/>
    </source>
</evidence>
<accession>A0A4Y8RJ17</accession>
<dbReference type="PROSITE" id="PS01124">
    <property type="entry name" value="HTH_ARAC_FAMILY_2"/>
    <property type="match status" value="1"/>
</dbReference>
<dbReference type="InterPro" id="IPR003313">
    <property type="entry name" value="AraC-bd"/>
</dbReference>
<dbReference type="RefSeq" id="WP_134762149.1">
    <property type="nucleotide sequence ID" value="NZ_SOZD01000003.1"/>
</dbReference>
<name>A0A4Y8RJ17_9HYPH</name>
<dbReference type="GO" id="GO:0043565">
    <property type="term" value="F:sequence-specific DNA binding"/>
    <property type="evidence" value="ECO:0007669"/>
    <property type="project" value="InterPro"/>
</dbReference>